<evidence type="ECO:0000313" key="2">
    <source>
        <dbReference type="EMBL" id="OCS82968.1"/>
    </source>
</evidence>
<keyword evidence="3" id="KW-1185">Reference proteome</keyword>
<gene>
    <name evidence="2" type="ORF">A6M13_06085</name>
</gene>
<feature type="domain" description="Calcineurin-like phosphoesterase" evidence="1">
    <location>
        <begin position="3"/>
        <end position="200"/>
    </location>
</feature>
<dbReference type="PRINTS" id="PR00114">
    <property type="entry name" value="STPHPHTASE"/>
</dbReference>
<proteinExistence type="predicted"/>
<dbReference type="InterPro" id="IPR006186">
    <property type="entry name" value="Ser/Thr-sp_prot-phosphatase"/>
</dbReference>
<evidence type="ECO:0000313" key="3">
    <source>
        <dbReference type="Proteomes" id="UP000093199"/>
    </source>
</evidence>
<evidence type="ECO:0000259" key="1">
    <source>
        <dbReference type="Pfam" id="PF00149"/>
    </source>
</evidence>
<dbReference type="EMBL" id="MASJ01000039">
    <property type="protein sequence ID" value="OCS82968.1"/>
    <property type="molecule type" value="Genomic_DNA"/>
</dbReference>
<dbReference type="RefSeq" id="WP_066547808.1">
    <property type="nucleotide sequence ID" value="NZ_MASJ01000039.1"/>
</dbReference>
<sequence length="227" mass="26060">MTRILAISDIHGQYDELTCLLELAHYNADRDQLILCGDYVDRGPKSKEVVELAQQLERQGAIVLCGNHEAIMYDAFYGSYEGMWYHWLDTCRGDATLRSYGIDPHKTSPHHKPRTKALTNTLQWMHTLPLYYETDDAIFVHAGVNDKLPLHKNSKRTLLWVRDDFHDNYRGKKHVIFGHTTTPRLHRDPHNSSVYFGDNRIIGIDGASSLGGQLHCLEYPSLHVYSV</sequence>
<dbReference type="InterPro" id="IPR050126">
    <property type="entry name" value="Ap4A_hydrolase"/>
</dbReference>
<dbReference type="SUPFAM" id="SSF56300">
    <property type="entry name" value="Metallo-dependent phosphatases"/>
    <property type="match status" value="1"/>
</dbReference>
<comment type="caution">
    <text evidence="2">The sequence shown here is derived from an EMBL/GenBank/DDBJ whole genome shotgun (WGS) entry which is preliminary data.</text>
</comment>
<dbReference type="AlphaFoldDB" id="A0A1C0Y736"/>
<dbReference type="GO" id="GO:0016791">
    <property type="term" value="F:phosphatase activity"/>
    <property type="evidence" value="ECO:0007669"/>
    <property type="project" value="TreeGrafter"/>
</dbReference>
<organism evidence="2 3">
    <name type="scientific">Caryophanon tenue</name>
    <dbReference type="NCBI Taxonomy" id="33978"/>
    <lineage>
        <taxon>Bacteria</taxon>
        <taxon>Bacillati</taxon>
        <taxon>Bacillota</taxon>
        <taxon>Bacilli</taxon>
        <taxon>Bacillales</taxon>
        <taxon>Caryophanaceae</taxon>
        <taxon>Caryophanon</taxon>
    </lineage>
</organism>
<dbReference type="STRING" id="33978.A6M13_06085"/>
<dbReference type="OrthoDB" id="384253at2"/>
<accession>A0A1C0Y736</accession>
<dbReference type="InterPro" id="IPR029052">
    <property type="entry name" value="Metallo-depent_PP-like"/>
</dbReference>
<dbReference type="GO" id="GO:0008803">
    <property type="term" value="F:bis(5'-nucleosyl)-tetraphosphatase (symmetrical) activity"/>
    <property type="evidence" value="ECO:0007669"/>
    <property type="project" value="TreeGrafter"/>
</dbReference>
<protein>
    <recommendedName>
        <fullName evidence="1">Calcineurin-like phosphoesterase domain-containing protein</fullName>
    </recommendedName>
</protein>
<dbReference type="Proteomes" id="UP000093199">
    <property type="component" value="Unassembled WGS sequence"/>
</dbReference>
<name>A0A1C0Y736_9BACL</name>
<dbReference type="GO" id="GO:0005737">
    <property type="term" value="C:cytoplasm"/>
    <property type="evidence" value="ECO:0007669"/>
    <property type="project" value="TreeGrafter"/>
</dbReference>
<dbReference type="GO" id="GO:0110154">
    <property type="term" value="P:RNA decapping"/>
    <property type="evidence" value="ECO:0007669"/>
    <property type="project" value="TreeGrafter"/>
</dbReference>
<dbReference type="Gene3D" id="3.60.21.10">
    <property type="match status" value="1"/>
</dbReference>
<dbReference type="PANTHER" id="PTHR42850:SF4">
    <property type="entry name" value="ZINC-DEPENDENT ENDOPOLYPHOSPHATASE"/>
    <property type="match status" value="1"/>
</dbReference>
<dbReference type="Pfam" id="PF00149">
    <property type="entry name" value="Metallophos"/>
    <property type="match status" value="1"/>
</dbReference>
<reference evidence="2 3" key="1">
    <citation type="submission" date="2016-07" db="EMBL/GenBank/DDBJ databases">
        <title>Caryophanon tenue genome sequencing.</title>
        <authorList>
            <person name="Verma A."/>
            <person name="Pal Y."/>
            <person name="Krishnamurthi S."/>
        </authorList>
    </citation>
    <scope>NUCLEOTIDE SEQUENCE [LARGE SCALE GENOMIC DNA]</scope>
    <source>
        <strain evidence="2 3">DSM 14152</strain>
    </source>
</reference>
<dbReference type="PANTHER" id="PTHR42850">
    <property type="entry name" value="METALLOPHOSPHOESTERASE"/>
    <property type="match status" value="1"/>
</dbReference>
<dbReference type="InterPro" id="IPR004843">
    <property type="entry name" value="Calcineurin-like_PHP"/>
</dbReference>